<evidence type="ECO:0000256" key="3">
    <source>
        <dbReference type="ARBA" id="ARBA00022526"/>
    </source>
</evidence>
<dbReference type="InterPro" id="IPR001282">
    <property type="entry name" value="G6P_DH"/>
</dbReference>
<dbReference type="PRINTS" id="PR00079">
    <property type="entry name" value="G6PDHDRGNASE"/>
</dbReference>
<name>A0A5J4YY76_PORPP</name>
<dbReference type="OrthoDB" id="60984at2759"/>
<dbReference type="PANTHER" id="PTHR23429:SF0">
    <property type="entry name" value="GLUCOSE-6-PHOSPHATE 1-DEHYDROGENASE"/>
    <property type="match status" value="1"/>
</dbReference>
<comment type="pathway">
    <text evidence="1 7">Carbohydrate degradation; pentose phosphate pathway; D-ribulose 5-phosphate from D-glucose 6-phosphate (oxidative stage): step 1/3.</text>
</comment>
<dbReference type="GO" id="GO:0004345">
    <property type="term" value="F:glucose-6-phosphate dehydrogenase activity"/>
    <property type="evidence" value="ECO:0007669"/>
    <property type="project" value="UniProtKB-EC"/>
</dbReference>
<dbReference type="GO" id="GO:0009051">
    <property type="term" value="P:pentose-phosphate shunt, oxidative branch"/>
    <property type="evidence" value="ECO:0007669"/>
    <property type="project" value="TreeGrafter"/>
</dbReference>
<dbReference type="PANTHER" id="PTHR23429">
    <property type="entry name" value="GLUCOSE-6-PHOSPHATE 1-DEHYDROGENASE G6PD"/>
    <property type="match status" value="1"/>
</dbReference>
<evidence type="ECO:0000256" key="2">
    <source>
        <dbReference type="ARBA" id="ARBA00009975"/>
    </source>
</evidence>
<dbReference type="GO" id="GO:0006006">
    <property type="term" value="P:glucose metabolic process"/>
    <property type="evidence" value="ECO:0007669"/>
    <property type="project" value="UniProtKB-KW"/>
</dbReference>
<organism evidence="10 11">
    <name type="scientific">Porphyridium purpureum</name>
    <name type="common">Red alga</name>
    <name type="synonym">Porphyridium cruentum</name>
    <dbReference type="NCBI Taxonomy" id="35688"/>
    <lineage>
        <taxon>Eukaryota</taxon>
        <taxon>Rhodophyta</taxon>
        <taxon>Bangiophyceae</taxon>
        <taxon>Porphyridiales</taxon>
        <taxon>Porphyridiaceae</taxon>
        <taxon>Porphyridium</taxon>
    </lineage>
</organism>
<evidence type="ECO:0000259" key="8">
    <source>
        <dbReference type="Pfam" id="PF00479"/>
    </source>
</evidence>
<comment type="caution">
    <text evidence="10">The sequence shown here is derived from an EMBL/GenBank/DDBJ whole genome shotgun (WGS) entry which is preliminary data.</text>
</comment>
<dbReference type="Gene3D" id="3.40.50.720">
    <property type="entry name" value="NAD(P)-binding Rossmann-like Domain"/>
    <property type="match status" value="1"/>
</dbReference>
<evidence type="ECO:0000256" key="1">
    <source>
        <dbReference type="ARBA" id="ARBA00004937"/>
    </source>
</evidence>
<comment type="function">
    <text evidence="7">Catalyzes the rate-limiting step of the oxidative pentose-phosphate pathway, which represents a route for the dissimilation of carbohydrates besides glycolysis.</text>
</comment>
<dbReference type="Pfam" id="PF00479">
    <property type="entry name" value="G6PD_N"/>
    <property type="match status" value="1"/>
</dbReference>
<keyword evidence="11" id="KW-1185">Reference proteome</keyword>
<dbReference type="Pfam" id="PF02781">
    <property type="entry name" value="G6PD_C"/>
    <property type="match status" value="1"/>
</dbReference>
<dbReference type="InterPro" id="IPR036291">
    <property type="entry name" value="NAD(P)-bd_dom_sf"/>
</dbReference>
<evidence type="ECO:0000256" key="5">
    <source>
        <dbReference type="ARBA" id="ARBA00023002"/>
    </source>
</evidence>
<evidence type="ECO:0000256" key="6">
    <source>
        <dbReference type="ARBA" id="ARBA00023277"/>
    </source>
</evidence>
<dbReference type="InterPro" id="IPR019796">
    <property type="entry name" value="G6P_DH_AS"/>
</dbReference>
<dbReference type="PIRSF" id="PIRSF000110">
    <property type="entry name" value="G6PD"/>
    <property type="match status" value="1"/>
</dbReference>
<dbReference type="InterPro" id="IPR022675">
    <property type="entry name" value="G6P_DH_C"/>
</dbReference>
<sequence length="541" mass="61502">MAEMNGGAAMDKEALLKRVGSEKKLHRVDSCPFLKDHLTVVVIGASGDLAKKKTYPSLFALWKSHFLPEKIKIVGYARSKMSDADLRDRLRPFLVGAKSVHGRTDSQVEDFLEHCVYRSGGYEEAEAWKGVNEDLNEIEANSGMLECNRLFYFAVPPNVFAPAASAIKDNCWNLEGGREGWKRVIMEKPFGTDLSSFESLSQHLSSVFQEEEMYRIDHYLGKEMVANLLYVRFANIMFEPLWNRHYIKSVTITFKEDIGTYGRGGYFDKVGIVRDVMQNHLLQVMSIVAMEAPVRLAGERFDEFIRDEKVKVLECVDAIRPEEVVLGQYTASRDGSEPGYLEDEGVPKDSNCPTFATLVMWIRNQRWEGVPFILKAGKALNERKAEVRIQFHAAAAGEFLFPSAGELVRNELVFRMQPNEAIYMKANMKQPGLGDKITVSELDMTYRNAFPDDFDKLPDAYTRLILEVLRGKHAAFVREDELRVSWKIFTPLLEKLESQKPTSYVFGTRGPKESDELISKLGFRYHGGFYKYLKSIPGKVG</sequence>
<evidence type="ECO:0000313" key="10">
    <source>
        <dbReference type="EMBL" id="KAA8496561.1"/>
    </source>
</evidence>
<dbReference type="Gene3D" id="3.30.360.10">
    <property type="entry name" value="Dihydrodipicolinate Reductase, domain 2"/>
    <property type="match status" value="1"/>
</dbReference>
<dbReference type="EMBL" id="VRMN01000002">
    <property type="protein sequence ID" value="KAA8496561.1"/>
    <property type="molecule type" value="Genomic_DNA"/>
</dbReference>
<keyword evidence="3 7" id="KW-0313">Glucose metabolism</keyword>
<dbReference type="Proteomes" id="UP000324585">
    <property type="component" value="Unassembled WGS sequence"/>
</dbReference>
<evidence type="ECO:0000313" key="11">
    <source>
        <dbReference type="Proteomes" id="UP000324585"/>
    </source>
</evidence>
<dbReference type="SUPFAM" id="SSF51735">
    <property type="entry name" value="NAD(P)-binding Rossmann-fold domains"/>
    <property type="match status" value="1"/>
</dbReference>
<dbReference type="GO" id="GO:0050661">
    <property type="term" value="F:NADP binding"/>
    <property type="evidence" value="ECO:0007669"/>
    <property type="project" value="InterPro"/>
</dbReference>
<keyword evidence="5 7" id="KW-0560">Oxidoreductase</keyword>
<dbReference type="AlphaFoldDB" id="A0A5J4YY76"/>
<gene>
    <name evidence="10" type="ORF">FVE85_0290</name>
</gene>
<reference evidence="11" key="1">
    <citation type="journal article" date="2019" name="Nat. Commun.">
        <title>Expansion of phycobilisome linker gene families in mesophilic red algae.</title>
        <authorList>
            <person name="Lee J."/>
            <person name="Kim D."/>
            <person name="Bhattacharya D."/>
            <person name="Yoon H.S."/>
        </authorList>
    </citation>
    <scope>NUCLEOTIDE SEQUENCE [LARGE SCALE GENOMIC DNA]</scope>
    <source>
        <strain evidence="11">CCMP 1328</strain>
    </source>
</reference>
<evidence type="ECO:0000256" key="4">
    <source>
        <dbReference type="ARBA" id="ARBA00022857"/>
    </source>
</evidence>
<dbReference type="SUPFAM" id="SSF55347">
    <property type="entry name" value="Glyceraldehyde-3-phosphate dehydrogenase-like, C-terminal domain"/>
    <property type="match status" value="1"/>
</dbReference>
<evidence type="ECO:0000259" key="9">
    <source>
        <dbReference type="Pfam" id="PF02781"/>
    </source>
</evidence>
<dbReference type="HAMAP" id="MF_00966">
    <property type="entry name" value="G6PD"/>
    <property type="match status" value="1"/>
</dbReference>
<keyword evidence="4 7" id="KW-0521">NADP</keyword>
<feature type="domain" description="Glucose-6-phosphate dehydrogenase C-terminal" evidence="9">
    <location>
        <begin position="230"/>
        <end position="525"/>
    </location>
</feature>
<dbReference type="UniPathway" id="UPA00115">
    <property type="reaction ID" value="UER00408"/>
</dbReference>
<dbReference type="OMA" id="ERAGYYE"/>
<dbReference type="EC" id="1.1.1.49" evidence="7"/>
<feature type="domain" description="Glucose-6-phosphate dehydrogenase NAD-binding" evidence="8">
    <location>
        <begin position="41"/>
        <end position="227"/>
    </location>
</feature>
<dbReference type="PROSITE" id="PS00069">
    <property type="entry name" value="G6P_DEHYDROGENASE"/>
    <property type="match status" value="1"/>
</dbReference>
<keyword evidence="6 7" id="KW-0119">Carbohydrate metabolism</keyword>
<protein>
    <recommendedName>
        <fullName evidence="7">Glucose-6-phosphate 1-dehydrogenase</fullName>
        <ecNumber evidence="7">1.1.1.49</ecNumber>
    </recommendedName>
</protein>
<dbReference type="InterPro" id="IPR022674">
    <property type="entry name" value="G6P_DH_NAD-bd"/>
</dbReference>
<accession>A0A5J4YY76</accession>
<comment type="similarity">
    <text evidence="2 7">Belongs to the glucose-6-phosphate dehydrogenase family.</text>
</comment>
<proteinExistence type="inferred from homology"/>
<dbReference type="NCBIfam" id="TIGR00871">
    <property type="entry name" value="zwf"/>
    <property type="match status" value="1"/>
</dbReference>
<comment type="catalytic activity">
    <reaction evidence="7">
        <text>D-glucose 6-phosphate + NADP(+) = 6-phospho-D-glucono-1,5-lactone + NADPH + H(+)</text>
        <dbReference type="Rhea" id="RHEA:15841"/>
        <dbReference type="ChEBI" id="CHEBI:15378"/>
        <dbReference type="ChEBI" id="CHEBI:57783"/>
        <dbReference type="ChEBI" id="CHEBI:57955"/>
        <dbReference type="ChEBI" id="CHEBI:58349"/>
        <dbReference type="ChEBI" id="CHEBI:61548"/>
        <dbReference type="EC" id="1.1.1.49"/>
    </reaction>
</comment>
<evidence type="ECO:0000256" key="7">
    <source>
        <dbReference type="RuleBase" id="RU362120"/>
    </source>
</evidence>